<dbReference type="InterPro" id="IPR018303">
    <property type="entry name" value="ATPase_P-typ_P_site"/>
</dbReference>
<dbReference type="Pfam" id="PF00702">
    <property type="entry name" value="Hydrolase"/>
    <property type="match status" value="1"/>
</dbReference>
<accession>A0A0F9HSI3</accession>
<comment type="subcellular location">
    <subcellularLocation>
        <location evidence="1">Endomembrane system</location>
        <topology evidence="1">Multi-pass membrane protein</topology>
    </subcellularLocation>
</comment>
<dbReference type="InterPro" id="IPR044492">
    <property type="entry name" value="P_typ_ATPase_HD_dom"/>
</dbReference>
<keyword evidence="12" id="KW-0186">Copper</keyword>
<proteinExistence type="inferred from homology"/>
<dbReference type="SUPFAM" id="SSF81653">
    <property type="entry name" value="Calcium ATPase, transduction domain A"/>
    <property type="match status" value="1"/>
</dbReference>
<dbReference type="GO" id="GO:0005507">
    <property type="term" value="F:copper ion binding"/>
    <property type="evidence" value="ECO:0007669"/>
    <property type="project" value="TreeGrafter"/>
</dbReference>
<dbReference type="PRINTS" id="PR00943">
    <property type="entry name" value="CUATPASE"/>
</dbReference>
<dbReference type="PRINTS" id="PR00119">
    <property type="entry name" value="CATATPASE"/>
</dbReference>
<dbReference type="GO" id="GO:0012505">
    <property type="term" value="C:endomembrane system"/>
    <property type="evidence" value="ECO:0007669"/>
    <property type="project" value="UniProtKB-SubCell"/>
</dbReference>
<dbReference type="SFLD" id="SFLDS00003">
    <property type="entry name" value="Haloacid_Dehalogenase"/>
    <property type="match status" value="1"/>
</dbReference>
<dbReference type="EMBL" id="LAZR01014236">
    <property type="protein sequence ID" value="KKM18376.1"/>
    <property type="molecule type" value="Genomic_DNA"/>
</dbReference>
<evidence type="ECO:0000256" key="14">
    <source>
        <dbReference type="ARBA" id="ARBA00023136"/>
    </source>
</evidence>
<dbReference type="Pfam" id="PF00122">
    <property type="entry name" value="E1-E2_ATPase"/>
    <property type="match status" value="1"/>
</dbReference>
<dbReference type="Gene3D" id="2.70.150.10">
    <property type="entry name" value="Calcium-transporting ATPase, cytoplasmic transduction domain A"/>
    <property type="match status" value="1"/>
</dbReference>
<feature type="transmembrane region" description="Helical" evidence="15">
    <location>
        <begin position="140"/>
        <end position="159"/>
    </location>
</feature>
<keyword evidence="7" id="KW-0547">Nucleotide-binding</keyword>
<dbReference type="InterPro" id="IPR023214">
    <property type="entry name" value="HAD_sf"/>
</dbReference>
<keyword evidence="6" id="KW-0479">Metal-binding</keyword>
<dbReference type="CDD" id="cd02094">
    <property type="entry name" value="P-type_ATPase_Cu-like"/>
    <property type="match status" value="1"/>
</dbReference>
<feature type="transmembrane region" description="Helical" evidence="15">
    <location>
        <begin position="293"/>
        <end position="315"/>
    </location>
</feature>
<organism evidence="17">
    <name type="scientific">marine sediment metagenome</name>
    <dbReference type="NCBI Taxonomy" id="412755"/>
    <lineage>
        <taxon>unclassified sequences</taxon>
        <taxon>metagenomes</taxon>
        <taxon>ecological metagenomes</taxon>
    </lineage>
</organism>
<gene>
    <name evidence="17" type="ORF">LCGC14_1666290</name>
</gene>
<dbReference type="PANTHER" id="PTHR43520:SF8">
    <property type="entry name" value="P-TYPE CU(+) TRANSPORTER"/>
    <property type="match status" value="1"/>
</dbReference>
<dbReference type="NCBIfam" id="TIGR01494">
    <property type="entry name" value="ATPase_P-type"/>
    <property type="match status" value="1"/>
</dbReference>
<dbReference type="GO" id="GO:0016020">
    <property type="term" value="C:membrane"/>
    <property type="evidence" value="ECO:0007669"/>
    <property type="project" value="InterPro"/>
</dbReference>
<dbReference type="SUPFAM" id="SSF81665">
    <property type="entry name" value="Calcium ATPase, transmembrane domain M"/>
    <property type="match status" value="1"/>
</dbReference>
<evidence type="ECO:0000256" key="11">
    <source>
        <dbReference type="ARBA" id="ARBA00022989"/>
    </source>
</evidence>
<dbReference type="Gene3D" id="3.40.50.1000">
    <property type="entry name" value="HAD superfamily/HAD-like"/>
    <property type="match status" value="1"/>
</dbReference>
<dbReference type="PANTHER" id="PTHR43520">
    <property type="entry name" value="ATP7, ISOFORM B"/>
    <property type="match status" value="1"/>
</dbReference>
<protein>
    <recommendedName>
        <fullName evidence="3">P-type Cu(+) transporter</fullName>
        <ecNumber evidence="3">7.2.2.8</ecNumber>
    </recommendedName>
</protein>
<dbReference type="InterPro" id="IPR027256">
    <property type="entry name" value="P-typ_ATPase_IB"/>
</dbReference>
<dbReference type="SFLD" id="SFLDG00002">
    <property type="entry name" value="C1.7:_P-type_atpase_like"/>
    <property type="match status" value="1"/>
</dbReference>
<dbReference type="FunFam" id="2.70.150.10:FF:000002">
    <property type="entry name" value="Copper-transporting ATPase 1, putative"/>
    <property type="match status" value="1"/>
</dbReference>
<keyword evidence="8" id="KW-0187">Copper transport</keyword>
<name>A0A0F9HSI3_9ZZZZ</name>
<dbReference type="NCBIfam" id="TIGR01525">
    <property type="entry name" value="ATPase-IB_hvy"/>
    <property type="match status" value="1"/>
</dbReference>
<evidence type="ECO:0000256" key="5">
    <source>
        <dbReference type="ARBA" id="ARBA00022692"/>
    </source>
</evidence>
<keyword evidence="9" id="KW-0067">ATP-binding</keyword>
<keyword evidence="5 15" id="KW-0812">Transmembrane</keyword>
<keyword evidence="13" id="KW-0406">Ion transport</keyword>
<dbReference type="GO" id="GO:0005524">
    <property type="term" value="F:ATP binding"/>
    <property type="evidence" value="ECO:0007669"/>
    <property type="project" value="UniProtKB-KW"/>
</dbReference>
<evidence type="ECO:0000256" key="1">
    <source>
        <dbReference type="ARBA" id="ARBA00004127"/>
    </source>
</evidence>
<dbReference type="AlphaFoldDB" id="A0A0F9HSI3"/>
<dbReference type="GO" id="GO:0043682">
    <property type="term" value="F:P-type divalent copper transporter activity"/>
    <property type="evidence" value="ECO:0007669"/>
    <property type="project" value="TreeGrafter"/>
</dbReference>
<comment type="caution">
    <text evidence="17">The sequence shown here is derived from an EMBL/GenBank/DDBJ whole genome shotgun (WGS) entry which is preliminary data.</text>
</comment>
<dbReference type="InterPro" id="IPR036412">
    <property type="entry name" value="HAD-like_sf"/>
</dbReference>
<evidence type="ECO:0000256" key="12">
    <source>
        <dbReference type="ARBA" id="ARBA00023008"/>
    </source>
</evidence>
<feature type="transmembrane region" description="Helical" evidence="15">
    <location>
        <begin position="70"/>
        <end position="88"/>
    </location>
</feature>
<dbReference type="InterPro" id="IPR023298">
    <property type="entry name" value="ATPase_P-typ_TM_dom_sf"/>
</dbReference>
<evidence type="ECO:0000256" key="7">
    <source>
        <dbReference type="ARBA" id="ARBA00022741"/>
    </source>
</evidence>
<dbReference type="Gene3D" id="3.40.1110.10">
    <property type="entry name" value="Calcium-transporting ATPase, cytoplasmic domain N"/>
    <property type="match status" value="1"/>
</dbReference>
<keyword evidence="14 15" id="KW-0472">Membrane</keyword>
<evidence type="ECO:0000256" key="15">
    <source>
        <dbReference type="SAM" id="Phobius"/>
    </source>
</evidence>
<dbReference type="InterPro" id="IPR001757">
    <property type="entry name" value="P_typ_ATPase"/>
</dbReference>
<dbReference type="GO" id="GO:0016887">
    <property type="term" value="F:ATP hydrolysis activity"/>
    <property type="evidence" value="ECO:0007669"/>
    <property type="project" value="InterPro"/>
</dbReference>
<keyword evidence="4" id="KW-0813">Transport</keyword>
<dbReference type="SFLD" id="SFLDF00027">
    <property type="entry name" value="p-type_atpase"/>
    <property type="match status" value="1"/>
</dbReference>
<keyword evidence="10" id="KW-1278">Translocase</keyword>
<dbReference type="EC" id="7.2.2.8" evidence="3"/>
<dbReference type="GO" id="GO:0140581">
    <property type="term" value="F:P-type monovalent copper transporter activity"/>
    <property type="evidence" value="ECO:0007669"/>
    <property type="project" value="UniProtKB-EC"/>
</dbReference>
<dbReference type="InterPro" id="IPR023299">
    <property type="entry name" value="ATPase_P-typ_cyto_dom_N"/>
</dbReference>
<evidence type="ECO:0000256" key="10">
    <source>
        <dbReference type="ARBA" id="ARBA00022967"/>
    </source>
</evidence>
<feature type="transmembrane region" description="Helical" evidence="15">
    <location>
        <begin position="109"/>
        <end position="128"/>
    </location>
</feature>
<dbReference type="GO" id="GO:0055070">
    <property type="term" value="P:copper ion homeostasis"/>
    <property type="evidence" value="ECO:0007669"/>
    <property type="project" value="TreeGrafter"/>
</dbReference>
<feature type="domain" description="P-type ATPase A" evidence="16">
    <location>
        <begin position="177"/>
        <end position="277"/>
    </location>
</feature>
<evidence type="ECO:0000256" key="4">
    <source>
        <dbReference type="ARBA" id="ARBA00022448"/>
    </source>
</evidence>
<reference evidence="17" key="1">
    <citation type="journal article" date="2015" name="Nature">
        <title>Complex archaea that bridge the gap between prokaryotes and eukaryotes.</title>
        <authorList>
            <person name="Spang A."/>
            <person name="Saw J.H."/>
            <person name="Jorgensen S.L."/>
            <person name="Zaremba-Niedzwiedzka K."/>
            <person name="Martijn J."/>
            <person name="Lind A.E."/>
            <person name="van Eijk R."/>
            <person name="Schleper C."/>
            <person name="Guy L."/>
            <person name="Ettema T.J."/>
        </authorList>
    </citation>
    <scope>NUCLEOTIDE SEQUENCE</scope>
</reference>
<feature type="transmembrane region" description="Helical" evidence="15">
    <location>
        <begin position="321"/>
        <end position="344"/>
    </location>
</feature>
<dbReference type="NCBIfam" id="TIGR01511">
    <property type="entry name" value="ATPase-IB1_Cu"/>
    <property type="match status" value="1"/>
</dbReference>
<dbReference type="PROSITE" id="PS00154">
    <property type="entry name" value="ATPASE_E1_E2"/>
    <property type="match status" value="1"/>
</dbReference>
<evidence type="ECO:0000256" key="8">
    <source>
        <dbReference type="ARBA" id="ARBA00022796"/>
    </source>
</evidence>
<evidence type="ECO:0000256" key="6">
    <source>
        <dbReference type="ARBA" id="ARBA00022723"/>
    </source>
</evidence>
<sequence>MGIKEIKHAIESTGYKVLELAPSEEVEDPERLIREKEYKKLKTKFIVGLVLGLFVFLGSSRHWFLWVPSFLGNFYVLWALATPVQFWIGWQFYKGAWGAFKHRNADMNTLIAVGTSAAYLYSVTATLFPSFFEAGGIKPVVYFDTSALIIVLILLGRLLEARAKGQTSEAIKKLMGLSPKTARVIREGKEMDIPVEEVLVGDTIVVRPGGKIPVDGIVKDGKSAVDESMITGESIPVTKKAGDEVIGATINKTGSFKFQATKVGKDTALAQIIKLVQDAQGSKAPIQRLADVISGYFVPIVISIAIATFVIWFNFGPFPALTFALLTFVAVMIIACPCALGLATPTAVMVGTGKGAEKGILIKGGESLETAHKLDTIVFDKTGTLTRGEPEITDIVTQNDYSEEEILKYAASAEKFSEHPLAEAIIKRAKEKKIELHDPKNFNAIEGHGIEAEVDGKKILLGNLKLMQKQQIVVRNLEEKAEELAGDGKTPMYISLEGKAAGLIAVADTLKENSLQAVAKLKKLGLEVIMLTGDNKKTAEAIARKAGIDRVLPEVLPEDKVNEIKNLQSQGRRVGMVGDGINDAPALAQADVGIAIGSGTDVAMEASDITLIKGDLRGVVSAIELSKRTIKIIKQNLFWAFFYNTAGIPLAAGVLYPFFGILLNPIFASAAMAFSSVSVVSNSLRLRRVKL</sequence>
<feature type="transmembrane region" description="Helical" evidence="15">
    <location>
        <begin position="637"/>
        <end position="659"/>
    </location>
</feature>
<evidence type="ECO:0000256" key="13">
    <source>
        <dbReference type="ARBA" id="ARBA00023065"/>
    </source>
</evidence>
<feature type="transmembrane region" description="Helical" evidence="15">
    <location>
        <begin position="45"/>
        <end position="64"/>
    </location>
</feature>
<evidence type="ECO:0000256" key="9">
    <source>
        <dbReference type="ARBA" id="ARBA00022840"/>
    </source>
</evidence>
<keyword evidence="11 15" id="KW-1133">Transmembrane helix</keyword>
<evidence type="ECO:0000313" key="17">
    <source>
        <dbReference type="EMBL" id="KKM18376.1"/>
    </source>
</evidence>
<dbReference type="SUPFAM" id="SSF56784">
    <property type="entry name" value="HAD-like"/>
    <property type="match status" value="1"/>
</dbReference>
<evidence type="ECO:0000256" key="2">
    <source>
        <dbReference type="ARBA" id="ARBA00006024"/>
    </source>
</evidence>
<evidence type="ECO:0000259" key="16">
    <source>
        <dbReference type="Pfam" id="PF00122"/>
    </source>
</evidence>
<comment type="similarity">
    <text evidence="2">Belongs to the cation transport ATPase (P-type) (TC 3.A.3) family. Type IB subfamily.</text>
</comment>
<evidence type="ECO:0000256" key="3">
    <source>
        <dbReference type="ARBA" id="ARBA00012517"/>
    </source>
</evidence>
<dbReference type="FunFam" id="3.40.50.1000:FF:000144">
    <property type="entry name" value="copper-transporting ATPase 1 isoform X2"/>
    <property type="match status" value="1"/>
</dbReference>
<dbReference type="InterPro" id="IPR008250">
    <property type="entry name" value="ATPase_P-typ_transduc_dom_A_sf"/>
</dbReference>
<feature type="transmembrane region" description="Helical" evidence="15">
    <location>
        <begin position="665"/>
        <end position="684"/>
    </location>
</feature>
<dbReference type="InterPro" id="IPR059000">
    <property type="entry name" value="ATPase_P-type_domA"/>
</dbReference>